<dbReference type="EMBL" id="LWBR01000061">
    <property type="protein sequence ID" value="KZN95189.1"/>
    <property type="molecule type" value="Genomic_DNA"/>
</dbReference>
<keyword evidence="3" id="KW-1185">Reference proteome</keyword>
<sequence>MNIREARSGKVSFIEPIVLYESSQTKVTVIPFYIDRSHGREVKVKIQTEKKGKPPLNWYTVDEKSVTLNPEATIGLYGSLKKFLSLTEYEDNGEYIIIKSSEGKYSFGNHEPEEVAQAILEVLNRPDIAKHLVDKELSTELINAFRNSIRLQELRSAVAKLREYLDSGIKDEKVYQKWCEEHPWAFGNAFVVNDKVRSISATDKVDLILPSVISGYRDLVELKRPDMEVLHYDSSHRNYYFSAEVSKVIGQCHRYLDVFQEEAARGLRDYPEIVAYHPKVTIVIGRSKGWDKDKLRALHGLNSRLSSITVITFDQLLAMGERMIEIVSNGHNIGNENEQ</sequence>
<dbReference type="RefSeq" id="WP_063389148.1">
    <property type="nucleotide sequence ID" value="NZ_LWBR01000061.1"/>
</dbReference>
<name>A0A165WQ33_9BACI</name>
<evidence type="ECO:0000259" key="1">
    <source>
        <dbReference type="Pfam" id="PF14082"/>
    </source>
</evidence>
<gene>
    <name evidence="2" type="ORF">AZI98_15395</name>
</gene>
<protein>
    <recommendedName>
        <fullName evidence="1">Shedu protein SduA C-terminal domain-containing protein</fullName>
    </recommendedName>
</protein>
<dbReference type="Proteomes" id="UP000076476">
    <property type="component" value="Unassembled WGS sequence"/>
</dbReference>
<evidence type="ECO:0000313" key="3">
    <source>
        <dbReference type="Proteomes" id="UP000076476"/>
    </source>
</evidence>
<dbReference type="InterPro" id="IPR025359">
    <property type="entry name" value="SduA_C"/>
</dbReference>
<organism evidence="2 3">
    <name type="scientific">Aeribacillus pallidus</name>
    <dbReference type="NCBI Taxonomy" id="33936"/>
    <lineage>
        <taxon>Bacteria</taxon>
        <taxon>Bacillati</taxon>
        <taxon>Bacillota</taxon>
        <taxon>Bacilli</taxon>
        <taxon>Bacillales</taxon>
        <taxon>Bacillaceae</taxon>
        <taxon>Aeribacillus</taxon>
    </lineage>
</organism>
<comment type="caution">
    <text evidence="2">The sequence shown here is derived from an EMBL/GenBank/DDBJ whole genome shotgun (WGS) entry which is preliminary data.</text>
</comment>
<feature type="domain" description="Shedu protein SduA C-terminal" evidence="1">
    <location>
        <begin position="170"/>
        <end position="317"/>
    </location>
</feature>
<dbReference type="STRING" id="33936.AZI98_15395"/>
<evidence type="ECO:0000313" key="2">
    <source>
        <dbReference type="EMBL" id="KZN95189.1"/>
    </source>
</evidence>
<proteinExistence type="predicted"/>
<dbReference type="AlphaFoldDB" id="A0A165WQ33"/>
<accession>A0A165WQ33</accession>
<reference evidence="2 3" key="1">
    <citation type="submission" date="2016-04" db="EMBL/GenBank/DDBJ databases">
        <title>Draft genome sequence of Aeribacillus pallidus 8m3 from petroleum reservoir.</title>
        <authorList>
            <person name="Poltaraus A.B."/>
            <person name="Nazina T.N."/>
            <person name="Tourova T.P."/>
            <person name="Malakho S.M."/>
            <person name="Korshunova A.V."/>
            <person name="Sokolova D.S."/>
        </authorList>
    </citation>
    <scope>NUCLEOTIDE SEQUENCE [LARGE SCALE GENOMIC DNA]</scope>
    <source>
        <strain evidence="2 3">8m3</strain>
    </source>
</reference>
<dbReference type="Pfam" id="PF14082">
    <property type="entry name" value="SduA_C"/>
    <property type="match status" value="1"/>
</dbReference>
<dbReference type="OrthoDB" id="784881at2"/>